<evidence type="ECO:0000313" key="4">
    <source>
        <dbReference type="Proteomes" id="UP001596103"/>
    </source>
</evidence>
<feature type="domain" description="UspA" evidence="2">
    <location>
        <begin position="162"/>
        <end position="305"/>
    </location>
</feature>
<dbReference type="EMBL" id="JBHSMP010000016">
    <property type="protein sequence ID" value="MFC5429703.1"/>
    <property type="molecule type" value="Genomic_DNA"/>
</dbReference>
<dbReference type="SUPFAM" id="SSF52402">
    <property type="entry name" value="Adenine nucleotide alpha hydrolases-like"/>
    <property type="match status" value="2"/>
</dbReference>
<evidence type="ECO:0000256" key="1">
    <source>
        <dbReference type="ARBA" id="ARBA00008791"/>
    </source>
</evidence>
<dbReference type="InterPro" id="IPR006016">
    <property type="entry name" value="UspA"/>
</dbReference>
<gene>
    <name evidence="3" type="ORF">ACFPTO_12990</name>
</gene>
<dbReference type="Gene3D" id="3.40.50.620">
    <property type="entry name" value="HUPs"/>
    <property type="match status" value="2"/>
</dbReference>
<comment type="caution">
    <text evidence="3">The sequence shown here is derived from an EMBL/GenBank/DDBJ whole genome shotgun (WGS) entry which is preliminary data.</text>
</comment>
<protein>
    <submittedName>
        <fullName evidence="3">Universal stress protein</fullName>
    </submittedName>
</protein>
<keyword evidence="4" id="KW-1185">Reference proteome</keyword>
<dbReference type="InterPro" id="IPR006015">
    <property type="entry name" value="Universal_stress_UspA"/>
</dbReference>
<comment type="similarity">
    <text evidence="1">Belongs to the universal stress protein A family.</text>
</comment>
<evidence type="ECO:0000259" key="2">
    <source>
        <dbReference type="Pfam" id="PF00582"/>
    </source>
</evidence>
<accession>A0ABW0J9J3</accession>
<reference evidence="4" key="1">
    <citation type="journal article" date="2019" name="Int. J. Syst. Evol. Microbiol.">
        <title>The Global Catalogue of Microorganisms (GCM) 10K type strain sequencing project: providing services to taxonomists for standard genome sequencing and annotation.</title>
        <authorList>
            <consortium name="The Broad Institute Genomics Platform"/>
            <consortium name="The Broad Institute Genome Sequencing Center for Infectious Disease"/>
            <person name="Wu L."/>
            <person name="Ma J."/>
        </authorList>
    </citation>
    <scope>NUCLEOTIDE SEQUENCE [LARGE SCALE GENOMIC DNA]</scope>
    <source>
        <strain evidence="4">CCUG 56042</strain>
    </source>
</reference>
<dbReference type="PANTHER" id="PTHR46268">
    <property type="entry name" value="STRESS RESPONSE PROTEIN NHAX"/>
    <property type="match status" value="1"/>
</dbReference>
<dbReference type="RefSeq" id="WP_377711751.1">
    <property type="nucleotide sequence ID" value="NZ_JBHSMP010000016.1"/>
</dbReference>
<dbReference type="PRINTS" id="PR01438">
    <property type="entry name" value="UNVRSLSTRESS"/>
</dbReference>
<proteinExistence type="inferred from homology"/>
<name>A0ABW0J9J3_9BURK</name>
<evidence type="ECO:0000313" key="3">
    <source>
        <dbReference type="EMBL" id="MFC5429703.1"/>
    </source>
</evidence>
<dbReference type="CDD" id="cd00293">
    <property type="entry name" value="USP-like"/>
    <property type="match status" value="2"/>
</dbReference>
<dbReference type="Pfam" id="PF00582">
    <property type="entry name" value="Usp"/>
    <property type="match status" value="2"/>
</dbReference>
<dbReference type="PANTHER" id="PTHR46268:SF6">
    <property type="entry name" value="UNIVERSAL STRESS PROTEIN UP12"/>
    <property type="match status" value="1"/>
</dbReference>
<feature type="domain" description="UspA" evidence="2">
    <location>
        <begin position="3"/>
        <end position="149"/>
    </location>
</feature>
<organism evidence="3 4">
    <name type="scientific">Paraburkholderia denitrificans</name>
    <dbReference type="NCBI Taxonomy" id="694025"/>
    <lineage>
        <taxon>Bacteria</taxon>
        <taxon>Pseudomonadati</taxon>
        <taxon>Pseudomonadota</taxon>
        <taxon>Betaproteobacteria</taxon>
        <taxon>Burkholderiales</taxon>
        <taxon>Burkholderiaceae</taxon>
        <taxon>Paraburkholderia</taxon>
    </lineage>
</organism>
<dbReference type="InterPro" id="IPR014729">
    <property type="entry name" value="Rossmann-like_a/b/a_fold"/>
</dbReference>
<dbReference type="Proteomes" id="UP001596103">
    <property type="component" value="Unassembled WGS sequence"/>
</dbReference>
<sequence>MPFARIMVAVDSTPASAAALRYLRPLLRPGVAVRVVSIAENPRTLVPLGTWAGSQLEAAREELRHVAAEAIQAAQTALEGCGAQLEGQLVDLSREGGDLVHALAEALSQWSPDLVVLGTRHHRTLLRWVEGEVSAPLARLLHWPTLIVPVDHETGPDEPPSRVLFATDGSDASVAALRVGARLVAPQADCRVIYVVDRLLASGTGPVEKQLEDLLGESGQIAVKAAADELAAYGQQTKWVVETAIIKTRNTFDDVPHAIDREARHWKAQLVVLGTHGRRGLTRWLLGSVAEREVRLTSVPLLLVPASAG</sequence>